<name>A0AAN9Y4J9_9HEMI</name>
<comment type="caution">
    <text evidence="8">The sequence shown here is derived from an EMBL/GenBank/DDBJ whole genome shotgun (WGS) entry which is preliminary data.</text>
</comment>
<reference evidence="8 9" key="1">
    <citation type="submission" date="2024-03" db="EMBL/GenBank/DDBJ databases">
        <title>Adaptation during the transition from Ophiocordyceps entomopathogen to insect associate is accompanied by gene loss and intensified selection.</title>
        <authorList>
            <person name="Ward C.M."/>
            <person name="Onetto C.A."/>
            <person name="Borneman A.R."/>
        </authorList>
    </citation>
    <scope>NUCLEOTIDE SEQUENCE [LARGE SCALE GENOMIC DNA]</scope>
    <source>
        <strain evidence="8">AWRI1</strain>
        <tissue evidence="8">Single Adult Female</tissue>
    </source>
</reference>
<comment type="similarity">
    <text evidence="1 6">Belongs to the V-ATPase H subunit family.</text>
</comment>
<keyword evidence="2 6" id="KW-0813">Transport</keyword>
<organism evidence="8 9">
    <name type="scientific">Parthenolecanium corni</name>
    <dbReference type="NCBI Taxonomy" id="536013"/>
    <lineage>
        <taxon>Eukaryota</taxon>
        <taxon>Metazoa</taxon>
        <taxon>Ecdysozoa</taxon>
        <taxon>Arthropoda</taxon>
        <taxon>Hexapoda</taxon>
        <taxon>Insecta</taxon>
        <taxon>Pterygota</taxon>
        <taxon>Neoptera</taxon>
        <taxon>Paraneoptera</taxon>
        <taxon>Hemiptera</taxon>
        <taxon>Sternorrhyncha</taxon>
        <taxon>Coccoidea</taxon>
        <taxon>Coccidae</taxon>
        <taxon>Parthenolecanium</taxon>
    </lineage>
</organism>
<dbReference type="SUPFAM" id="SSF48371">
    <property type="entry name" value="ARM repeat"/>
    <property type="match status" value="1"/>
</dbReference>
<dbReference type="InterPro" id="IPR004908">
    <property type="entry name" value="ATPase_V1-cplx_hsu"/>
</dbReference>
<evidence type="ECO:0000256" key="1">
    <source>
        <dbReference type="ARBA" id="ARBA00008613"/>
    </source>
</evidence>
<dbReference type="AlphaFoldDB" id="A0AAN9Y4J9"/>
<keyword evidence="3 6" id="KW-0375">Hydrogen ion transport</keyword>
<keyword evidence="9" id="KW-1185">Reference proteome</keyword>
<evidence type="ECO:0000256" key="2">
    <source>
        <dbReference type="ARBA" id="ARBA00022448"/>
    </source>
</evidence>
<dbReference type="CDD" id="cd00256">
    <property type="entry name" value="VATPase_H"/>
    <property type="match status" value="1"/>
</dbReference>
<comment type="function">
    <text evidence="5">Subunit of the V1 complex of vacuolar(H+)-ATPase (V-ATPase), a multisubunit enzyme composed of a peripheral complex (V1) that hydrolyzes ATP and a membrane integral complex (V0) that translocates protons. V-ATPase is responsible for acidifying and maintaining the pH of intracellular compartments and in some cell types, is targeted to the plasma membrane, where it is responsible for acidifying the extracellular environment. Subunit H is essential for V-ATPase activity, but not for the assembly of the complex.</text>
</comment>
<dbReference type="Pfam" id="PF03224">
    <property type="entry name" value="V-ATPase_H_N"/>
    <property type="match status" value="1"/>
</dbReference>
<dbReference type="FunFam" id="1.25.10.10:FF:000067">
    <property type="entry name" value="V-type proton ATPase subunit H"/>
    <property type="match status" value="1"/>
</dbReference>
<dbReference type="GO" id="GO:0000221">
    <property type="term" value="C:vacuolar proton-transporting V-type ATPase, V1 domain"/>
    <property type="evidence" value="ECO:0007669"/>
    <property type="project" value="UniProtKB-UniRule"/>
</dbReference>
<sequence length="473" mass="54603">MTMKEILPNLPEENIDMLAATSVLQQQVSEIRTQRPAWQTYRHSSVIQEDEYNFIVKYDSADAAGRAAIINELRSQCTKTFLSLLEHVSKDQTIQYVLVLVDDMLQEDRSRIDIFREYAEKKKEPVCGLFLNLLNGSDGFIINMSSRIIAKIACWAPELVSRSDLNFYLTWLKDQLLLPNNDYMQSVARCLQMMLRIDDYRLAFISVDGLSTLLSVLSGRVNFQIQYQLVFCIWVLTFNPRLAERMNKFSVIPILADILSDSVKEKVTRIILAVFRNLIEKPEDASVAKEHCIAMVHVKVLKQLSILEQRKFDDEDIVEDVQFLKEKLESSVQDLSSFDEYATEVKSGRLEWSPVHRSAQFWRENAGRLNEKNYELLRILVHLLETSRDPLVLSVASYDIGEYVRHYPRGKHVIEQLGGKQLVMQHLSHEDPNVRYEALLAVQKLMVHNWEYLGKQLEKEQSTTTTKPAGAKA</sequence>
<proteinExistence type="inferred from homology"/>
<evidence type="ECO:0000313" key="8">
    <source>
        <dbReference type="EMBL" id="KAK7591199.1"/>
    </source>
</evidence>
<accession>A0AAN9Y4J9</accession>
<dbReference type="PIRSF" id="PIRSF032184">
    <property type="entry name" value="ATPase_V1_H"/>
    <property type="match status" value="1"/>
</dbReference>
<dbReference type="InterPro" id="IPR011987">
    <property type="entry name" value="ATPase_V1-cplx_hsu_C"/>
</dbReference>
<evidence type="ECO:0000313" key="9">
    <source>
        <dbReference type="Proteomes" id="UP001367676"/>
    </source>
</evidence>
<dbReference type="PANTHER" id="PTHR10698:SF0">
    <property type="entry name" value="V-TYPE PROTON ATPASE SUBUNIT H"/>
    <property type="match status" value="1"/>
</dbReference>
<protein>
    <recommendedName>
        <fullName evidence="6">V-type proton ATPase subunit H</fullName>
    </recommendedName>
</protein>
<evidence type="ECO:0000256" key="5">
    <source>
        <dbReference type="ARBA" id="ARBA00046225"/>
    </source>
</evidence>
<dbReference type="PANTHER" id="PTHR10698">
    <property type="entry name" value="V-TYPE PROTON ATPASE SUBUNIT H"/>
    <property type="match status" value="1"/>
</dbReference>
<dbReference type="InterPro" id="IPR038497">
    <property type="entry name" value="ATPase_V1-cplx_hsu_C_sf"/>
</dbReference>
<dbReference type="InterPro" id="IPR011989">
    <property type="entry name" value="ARM-like"/>
</dbReference>
<dbReference type="Proteomes" id="UP001367676">
    <property type="component" value="Unassembled WGS sequence"/>
</dbReference>
<gene>
    <name evidence="8" type="ORF">V9T40_002812</name>
</gene>
<comment type="subunit">
    <text evidence="6">V-ATPase is a heteromultimeric enzyme made up of two complexes: the ATP-hydrolytic V1 complex and the proton translocation V0 complex.</text>
</comment>
<dbReference type="InterPro" id="IPR016024">
    <property type="entry name" value="ARM-type_fold"/>
</dbReference>
<dbReference type="Gene3D" id="1.25.40.150">
    <property type="entry name" value="V-type ATPase, subunit H, C-terminal domain"/>
    <property type="match status" value="1"/>
</dbReference>
<evidence type="ECO:0000256" key="6">
    <source>
        <dbReference type="PIRNR" id="PIRNR032184"/>
    </source>
</evidence>
<dbReference type="GO" id="GO:0005765">
    <property type="term" value="C:lysosomal membrane"/>
    <property type="evidence" value="ECO:0007669"/>
    <property type="project" value="TreeGrafter"/>
</dbReference>
<evidence type="ECO:0000259" key="7">
    <source>
        <dbReference type="Pfam" id="PF11698"/>
    </source>
</evidence>
<evidence type="ECO:0000256" key="4">
    <source>
        <dbReference type="ARBA" id="ARBA00023065"/>
    </source>
</evidence>
<dbReference type="Gene3D" id="1.25.10.10">
    <property type="entry name" value="Leucine-rich Repeat Variant"/>
    <property type="match status" value="1"/>
</dbReference>
<dbReference type="EMBL" id="JBBCAQ010000022">
    <property type="protein sequence ID" value="KAK7591199.1"/>
    <property type="molecule type" value="Genomic_DNA"/>
</dbReference>
<dbReference type="GO" id="GO:0046961">
    <property type="term" value="F:proton-transporting ATPase activity, rotational mechanism"/>
    <property type="evidence" value="ECO:0007669"/>
    <property type="project" value="UniProtKB-UniRule"/>
</dbReference>
<keyword evidence="4 6" id="KW-0406">Ion transport</keyword>
<evidence type="ECO:0000256" key="3">
    <source>
        <dbReference type="ARBA" id="ARBA00022781"/>
    </source>
</evidence>
<dbReference type="Pfam" id="PF11698">
    <property type="entry name" value="V-ATPase_H_C"/>
    <property type="match status" value="1"/>
</dbReference>
<feature type="domain" description="ATPase V1 complex subunit H C-terminal" evidence="7">
    <location>
        <begin position="335"/>
        <end position="450"/>
    </location>
</feature>
<dbReference type="FunFam" id="1.25.40.150:FF:000001">
    <property type="entry name" value="V-type proton ATPase subunit H"/>
    <property type="match status" value="1"/>
</dbReference>